<dbReference type="EMBL" id="DTCA01000127">
    <property type="protein sequence ID" value="HGM07595.1"/>
    <property type="molecule type" value="Genomic_DNA"/>
</dbReference>
<organism evidence="1">
    <name type="scientific">Ignisphaera aggregans</name>
    <dbReference type="NCBI Taxonomy" id="334771"/>
    <lineage>
        <taxon>Archaea</taxon>
        <taxon>Thermoproteota</taxon>
        <taxon>Thermoprotei</taxon>
        <taxon>Desulfurococcales</taxon>
        <taxon>Desulfurococcaceae</taxon>
        <taxon>Ignisphaera</taxon>
    </lineage>
</organism>
<name>A0A7C4H5N1_9CREN</name>
<comment type="caution">
    <text evidence="1">The sequence shown here is derived from an EMBL/GenBank/DDBJ whole genome shotgun (WGS) entry which is preliminary data.</text>
</comment>
<gene>
    <name evidence="1" type="ORF">ENU31_04215</name>
</gene>
<proteinExistence type="predicted"/>
<evidence type="ECO:0000313" key="1">
    <source>
        <dbReference type="EMBL" id="HGM07595.1"/>
    </source>
</evidence>
<sequence length="94" mass="10618">MRKQIFRKTLNIVVEGYTIGDDAIELSIKPMNSEVEITNLCIEKSNKDGNGTNCRKVFLYVDPTGFGNIALDAVKMSNKDIIDLNANIKFYTRE</sequence>
<reference evidence="1" key="1">
    <citation type="journal article" date="2020" name="mSystems">
        <title>Genome- and Community-Level Interaction Insights into Carbon Utilization and Element Cycling Functions of Hydrothermarchaeota in Hydrothermal Sediment.</title>
        <authorList>
            <person name="Zhou Z."/>
            <person name="Liu Y."/>
            <person name="Xu W."/>
            <person name="Pan J."/>
            <person name="Luo Z.H."/>
            <person name="Li M."/>
        </authorList>
    </citation>
    <scope>NUCLEOTIDE SEQUENCE [LARGE SCALE GENOMIC DNA]</scope>
    <source>
        <strain evidence="1">SpSt-658</strain>
    </source>
</reference>
<dbReference type="AlphaFoldDB" id="A0A7C4H5N1"/>
<protein>
    <submittedName>
        <fullName evidence="1">Uncharacterized protein</fullName>
    </submittedName>
</protein>
<accession>A0A7C4H5N1</accession>